<organism evidence="1 2">
    <name type="scientific">Candidatus Uhrbacteria bacterium GW2011_GWF2_39_13</name>
    <dbReference type="NCBI Taxonomy" id="1618995"/>
    <lineage>
        <taxon>Bacteria</taxon>
        <taxon>Candidatus Uhriibacteriota</taxon>
    </lineage>
</organism>
<dbReference type="AlphaFoldDB" id="A0A0G0MJR3"/>
<dbReference type="EMBL" id="LBWG01000010">
    <property type="protein sequence ID" value="KKR04274.1"/>
    <property type="molecule type" value="Genomic_DNA"/>
</dbReference>
<evidence type="ECO:0000313" key="2">
    <source>
        <dbReference type="Proteomes" id="UP000033935"/>
    </source>
</evidence>
<name>A0A0G0MJR3_9BACT</name>
<proteinExistence type="predicted"/>
<sequence>MIRTIEIPGVSVMKQGEQVLLVFVVPAQVLVEIGIALRFEEHPLGVNRQLIVNRAKEILAHMKAGKPNTFMRDPIQGCLYAGDGHEWRFDPKSGVLSGEVETDPDNRLDACYLVIDDGQHRFAALEMLSGDNRQRWSFTVIAGKDMSLEERIELFIQGEKRQRVAPRLILQQQDATNTFPNEATCTAYRAAKSLNSEGGSPLKGRIYFEQNPKVPKGMISVSSMMGQLKYAVGRSSRLIPYTSNQQKQALLNIFIAASQQWASQWGREEKTLGKHVGYLTLITLIAHSGNLHSLLNGDLSLESFKRAMEFAKGFKWEQQGVKDGSINHNRLAVMLDEHIGLAIANSQKK</sequence>
<dbReference type="Proteomes" id="UP000033935">
    <property type="component" value="Unassembled WGS sequence"/>
</dbReference>
<protein>
    <recommendedName>
        <fullName evidence="3">DGQHR domain protein</fullName>
    </recommendedName>
</protein>
<gene>
    <name evidence="1" type="ORF">UT30_C0010G0038</name>
</gene>
<evidence type="ECO:0000313" key="1">
    <source>
        <dbReference type="EMBL" id="KKR04274.1"/>
    </source>
</evidence>
<evidence type="ECO:0008006" key="3">
    <source>
        <dbReference type="Google" id="ProtNLM"/>
    </source>
</evidence>
<comment type="caution">
    <text evidence="1">The sequence shown here is derived from an EMBL/GenBank/DDBJ whole genome shotgun (WGS) entry which is preliminary data.</text>
</comment>
<accession>A0A0G0MJR3</accession>
<reference evidence="1 2" key="1">
    <citation type="journal article" date="2015" name="Nature">
        <title>rRNA introns, odd ribosomes, and small enigmatic genomes across a large radiation of phyla.</title>
        <authorList>
            <person name="Brown C.T."/>
            <person name="Hug L.A."/>
            <person name="Thomas B.C."/>
            <person name="Sharon I."/>
            <person name="Castelle C.J."/>
            <person name="Singh A."/>
            <person name="Wilkins M.J."/>
            <person name="Williams K.H."/>
            <person name="Banfield J.F."/>
        </authorList>
    </citation>
    <scope>NUCLEOTIDE SEQUENCE [LARGE SCALE GENOMIC DNA]</scope>
</reference>